<name>X1GW17_9ZZZZ</name>
<organism evidence="1">
    <name type="scientific">marine sediment metagenome</name>
    <dbReference type="NCBI Taxonomy" id="412755"/>
    <lineage>
        <taxon>unclassified sequences</taxon>
        <taxon>metagenomes</taxon>
        <taxon>ecological metagenomes</taxon>
    </lineage>
</organism>
<proteinExistence type="predicted"/>
<reference evidence="1" key="1">
    <citation type="journal article" date="2014" name="Front. Microbiol.">
        <title>High frequency of phylogenetically diverse reductive dehalogenase-homologous genes in deep subseafloor sedimentary metagenomes.</title>
        <authorList>
            <person name="Kawai M."/>
            <person name="Futagami T."/>
            <person name="Toyoda A."/>
            <person name="Takaki Y."/>
            <person name="Nishi S."/>
            <person name="Hori S."/>
            <person name="Arai W."/>
            <person name="Tsubouchi T."/>
            <person name="Morono Y."/>
            <person name="Uchiyama I."/>
            <person name="Ito T."/>
            <person name="Fujiyama A."/>
            <person name="Inagaki F."/>
            <person name="Takami H."/>
        </authorList>
    </citation>
    <scope>NUCLEOTIDE SEQUENCE</scope>
    <source>
        <strain evidence="1">Expedition CK06-06</strain>
    </source>
</reference>
<evidence type="ECO:0000313" key="1">
    <source>
        <dbReference type="EMBL" id="GAH49020.1"/>
    </source>
</evidence>
<gene>
    <name evidence="1" type="ORF">S03H2_31504</name>
</gene>
<dbReference type="AlphaFoldDB" id="X1GW17"/>
<sequence>MPKTTIPEPQTGVDHPLFEGPPPTCTIVEYITLVRLIKLEVHEPRPSLVANYNSIVEIRDLIAAFEKVG</sequence>
<accession>X1GW17</accession>
<dbReference type="EMBL" id="BARU01019104">
    <property type="protein sequence ID" value="GAH49020.1"/>
    <property type="molecule type" value="Genomic_DNA"/>
</dbReference>
<protein>
    <submittedName>
        <fullName evidence="1">Uncharacterized protein</fullName>
    </submittedName>
</protein>
<comment type="caution">
    <text evidence="1">The sequence shown here is derived from an EMBL/GenBank/DDBJ whole genome shotgun (WGS) entry which is preliminary data.</text>
</comment>